<dbReference type="InterPro" id="IPR000863">
    <property type="entry name" value="Sulfotransferase_dom"/>
</dbReference>
<dbReference type="PANTHER" id="PTHR11783">
    <property type="entry name" value="SULFOTRANSFERASE SULT"/>
    <property type="match status" value="1"/>
</dbReference>
<name>A0A212RBX2_9PROT</name>
<dbReference type="Proteomes" id="UP000197065">
    <property type="component" value="Unassembled WGS sequence"/>
</dbReference>
<proteinExistence type="inferred from homology"/>
<evidence type="ECO:0000259" key="4">
    <source>
        <dbReference type="Pfam" id="PF00685"/>
    </source>
</evidence>
<comment type="similarity">
    <text evidence="1">Belongs to the sulfotransferase 1 family.</text>
</comment>
<organism evidence="5 6">
    <name type="scientific">Arboricoccus pini</name>
    <dbReference type="NCBI Taxonomy" id="1963835"/>
    <lineage>
        <taxon>Bacteria</taxon>
        <taxon>Pseudomonadati</taxon>
        <taxon>Pseudomonadota</taxon>
        <taxon>Alphaproteobacteria</taxon>
        <taxon>Geminicoccales</taxon>
        <taxon>Geminicoccaceae</taxon>
        <taxon>Arboricoccus</taxon>
    </lineage>
</organism>
<gene>
    <name evidence="5" type="ORF">SAMN07250955_10742</name>
</gene>
<evidence type="ECO:0000256" key="2">
    <source>
        <dbReference type="ARBA" id="ARBA00022679"/>
    </source>
</evidence>
<feature type="domain" description="Sulfotransferase" evidence="4">
    <location>
        <begin position="52"/>
        <end position="295"/>
    </location>
</feature>
<evidence type="ECO:0000313" key="6">
    <source>
        <dbReference type="Proteomes" id="UP000197065"/>
    </source>
</evidence>
<reference evidence="5 6" key="1">
    <citation type="submission" date="2017-06" db="EMBL/GenBank/DDBJ databases">
        <authorList>
            <person name="Kim H.J."/>
            <person name="Triplett B.A."/>
        </authorList>
    </citation>
    <scope>NUCLEOTIDE SEQUENCE [LARGE SCALE GENOMIC DNA]</scope>
    <source>
        <strain evidence="5 6">B29T1</strain>
    </source>
</reference>
<dbReference type="Pfam" id="PF00685">
    <property type="entry name" value="Sulfotransfer_1"/>
    <property type="match status" value="1"/>
</dbReference>
<dbReference type="Gene3D" id="3.40.50.300">
    <property type="entry name" value="P-loop containing nucleotide triphosphate hydrolases"/>
    <property type="match status" value="1"/>
</dbReference>
<evidence type="ECO:0000313" key="5">
    <source>
        <dbReference type="EMBL" id="SNB69724.1"/>
    </source>
</evidence>
<evidence type="ECO:0000256" key="1">
    <source>
        <dbReference type="ARBA" id="ARBA00005771"/>
    </source>
</evidence>
<sequence>MDLSLLRNPENWRDIVREVVVHGLVVVPRDRRRLLDRRWRGLDELRRLGSADTVIVSYGKSGRTWLRVMVSRYFQRRYALPEGQALEFDNLYRLNPRVPRILFTHANYIRDATGHWDNRAEFRSKRVLLLVRDPVDTAVSQYYQWRHRMRGWKKILNDYPPPGAESSIFDFVMSERCGLPKIVDYLAVWERELPHLRQHEVVSYEEMRKDAAAPLMRVLRFFGEEPSEAEIADAVAYGSLENMRALEATGGIAFAGRRMKPGSSDPQSFKTRRGKVGGWRDEFTPDQIATIEAWLAGQAPLPFGY</sequence>
<dbReference type="AlphaFoldDB" id="A0A212RBX2"/>
<dbReference type="EMBL" id="FYEH01000007">
    <property type="protein sequence ID" value="SNB69724.1"/>
    <property type="molecule type" value="Genomic_DNA"/>
</dbReference>
<keyword evidence="2 5" id="KW-0808">Transferase</keyword>
<dbReference type="OrthoDB" id="9804504at2"/>
<dbReference type="GO" id="GO:0008146">
    <property type="term" value="F:sulfotransferase activity"/>
    <property type="evidence" value="ECO:0007669"/>
    <property type="project" value="InterPro"/>
</dbReference>
<protein>
    <submittedName>
        <fullName evidence="5">Sulfotransferase domain-containing protein</fullName>
    </submittedName>
</protein>
<evidence type="ECO:0000256" key="3">
    <source>
        <dbReference type="SAM" id="MobiDB-lite"/>
    </source>
</evidence>
<keyword evidence="6" id="KW-1185">Reference proteome</keyword>
<dbReference type="RefSeq" id="WP_088561618.1">
    <property type="nucleotide sequence ID" value="NZ_FYEH01000007.1"/>
</dbReference>
<accession>A0A212RBX2</accession>
<feature type="region of interest" description="Disordered" evidence="3">
    <location>
        <begin position="257"/>
        <end position="276"/>
    </location>
</feature>
<dbReference type="InterPro" id="IPR027417">
    <property type="entry name" value="P-loop_NTPase"/>
</dbReference>
<dbReference type="SUPFAM" id="SSF52540">
    <property type="entry name" value="P-loop containing nucleoside triphosphate hydrolases"/>
    <property type="match status" value="1"/>
</dbReference>